<dbReference type="AlphaFoldDB" id="A0A2B4SMB6"/>
<sequence>MTPANSRGCAKVGPKPRKPLCFDSGKVQFTLFRNERSGPQFCCKLGDPGDWNSKNENSSYLNYVEDTHEKSLSFWCF</sequence>
<gene>
    <name evidence="1" type="ORF">AWC38_SpisGene4116</name>
</gene>
<comment type="caution">
    <text evidence="1">The sequence shown here is derived from an EMBL/GenBank/DDBJ whole genome shotgun (WGS) entry which is preliminary data.</text>
</comment>
<protein>
    <submittedName>
        <fullName evidence="1">Uncharacterized protein</fullName>
    </submittedName>
</protein>
<organism evidence="1 2">
    <name type="scientific">Stylophora pistillata</name>
    <name type="common">Smooth cauliflower coral</name>
    <dbReference type="NCBI Taxonomy" id="50429"/>
    <lineage>
        <taxon>Eukaryota</taxon>
        <taxon>Metazoa</taxon>
        <taxon>Cnidaria</taxon>
        <taxon>Anthozoa</taxon>
        <taxon>Hexacorallia</taxon>
        <taxon>Scleractinia</taxon>
        <taxon>Astrocoeniina</taxon>
        <taxon>Pocilloporidae</taxon>
        <taxon>Stylophora</taxon>
    </lineage>
</organism>
<name>A0A2B4SMB6_STYPI</name>
<dbReference type="EMBL" id="LSMT01000041">
    <property type="protein sequence ID" value="PFX31041.1"/>
    <property type="molecule type" value="Genomic_DNA"/>
</dbReference>
<accession>A0A2B4SMB6</accession>
<dbReference type="Proteomes" id="UP000225706">
    <property type="component" value="Unassembled WGS sequence"/>
</dbReference>
<reference evidence="2" key="1">
    <citation type="journal article" date="2017" name="bioRxiv">
        <title>Comparative analysis of the genomes of Stylophora pistillata and Acropora digitifera provides evidence for extensive differences between species of corals.</title>
        <authorList>
            <person name="Voolstra C.R."/>
            <person name="Li Y."/>
            <person name="Liew Y.J."/>
            <person name="Baumgarten S."/>
            <person name="Zoccola D."/>
            <person name="Flot J.-F."/>
            <person name="Tambutte S."/>
            <person name="Allemand D."/>
            <person name="Aranda M."/>
        </authorList>
    </citation>
    <scope>NUCLEOTIDE SEQUENCE [LARGE SCALE GENOMIC DNA]</scope>
</reference>
<proteinExistence type="predicted"/>
<keyword evidence="2" id="KW-1185">Reference proteome</keyword>
<evidence type="ECO:0000313" key="1">
    <source>
        <dbReference type="EMBL" id="PFX31041.1"/>
    </source>
</evidence>
<evidence type="ECO:0000313" key="2">
    <source>
        <dbReference type="Proteomes" id="UP000225706"/>
    </source>
</evidence>